<dbReference type="KEGG" id="hvg:123410031"/>
<evidence type="ECO:0000256" key="1">
    <source>
        <dbReference type="ARBA" id="ARBA00004323"/>
    </source>
</evidence>
<evidence type="ECO:0000256" key="2">
    <source>
        <dbReference type="ARBA" id="ARBA00004881"/>
    </source>
</evidence>
<dbReference type="InterPro" id="IPR049625">
    <property type="entry name" value="Glyco_transf_61_cat"/>
</dbReference>
<evidence type="ECO:0000256" key="4">
    <source>
        <dbReference type="ARBA" id="ARBA00022679"/>
    </source>
</evidence>
<dbReference type="PANTHER" id="PTHR20961">
    <property type="entry name" value="GLYCOSYLTRANSFERASE"/>
    <property type="match status" value="1"/>
</dbReference>
<keyword evidence="4" id="KW-0808">Transferase</keyword>
<dbReference type="GeneID" id="123410031"/>
<accession>A0A8I6YUQ6</accession>
<feature type="domain" description="Glycosyltransferase 61 catalytic" evidence="7">
    <location>
        <begin position="342"/>
        <end position="449"/>
    </location>
</feature>
<name>A0A8I6YUQ6_HORVV</name>
<reference evidence="8" key="2">
    <citation type="submission" date="2020-10" db="EMBL/GenBank/DDBJ databases">
        <authorList>
            <person name="Scholz U."/>
            <person name="Mascher M."/>
            <person name="Fiebig A."/>
        </authorList>
    </citation>
    <scope>NUCLEOTIDE SEQUENCE [LARGE SCALE GENOMIC DNA]</scope>
    <source>
        <strain evidence="8">cv. Morex</strain>
    </source>
</reference>
<dbReference type="GO" id="GO:0016763">
    <property type="term" value="F:pentosyltransferase activity"/>
    <property type="evidence" value="ECO:0007669"/>
    <property type="project" value="UniProtKB-ARBA"/>
</dbReference>
<evidence type="ECO:0000256" key="3">
    <source>
        <dbReference type="ARBA" id="ARBA00022676"/>
    </source>
</evidence>
<comment type="subcellular location">
    <subcellularLocation>
        <location evidence="1">Golgi apparatus membrane</location>
        <topology evidence="1">Single-pass type II membrane protein</topology>
    </subcellularLocation>
</comment>
<evidence type="ECO:0000259" key="7">
    <source>
        <dbReference type="Pfam" id="PF04577"/>
    </source>
</evidence>
<dbReference type="PANTHER" id="PTHR20961:SF5">
    <property type="entry name" value="GLYCOSYLTRANSFERASE-RELATED"/>
    <property type="match status" value="1"/>
</dbReference>
<dbReference type="OrthoDB" id="529273at2759"/>
<evidence type="ECO:0000256" key="6">
    <source>
        <dbReference type="ARBA" id="ARBA00023180"/>
    </source>
</evidence>
<evidence type="ECO:0000313" key="8">
    <source>
        <dbReference type="EnsemblPlants" id="HORVU.MOREX.r3.7HG0677580.1"/>
    </source>
</evidence>
<dbReference type="EnsemblPlants" id="HORVU.MOREX.r3.7HG0677580.1">
    <property type="protein sequence ID" value="HORVU.MOREX.r3.7HG0677580.1"/>
    <property type="gene ID" value="HORVU.MOREX.r3.7HG0677580"/>
</dbReference>
<organism evidence="8 9">
    <name type="scientific">Hordeum vulgare subsp. vulgare</name>
    <name type="common">Domesticated barley</name>
    <dbReference type="NCBI Taxonomy" id="112509"/>
    <lineage>
        <taxon>Eukaryota</taxon>
        <taxon>Viridiplantae</taxon>
        <taxon>Streptophyta</taxon>
        <taxon>Embryophyta</taxon>
        <taxon>Tracheophyta</taxon>
        <taxon>Spermatophyta</taxon>
        <taxon>Magnoliopsida</taxon>
        <taxon>Liliopsida</taxon>
        <taxon>Poales</taxon>
        <taxon>Poaceae</taxon>
        <taxon>BOP clade</taxon>
        <taxon>Pooideae</taxon>
        <taxon>Triticodae</taxon>
        <taxon>Triticeae</taxon>
        <taxon>Hordeinae</taxon>
        <taxon>Hordeum</taxon>
    </lineage>
</organism>
<keyword evidence="5" id="KW-0333">Golgi apparatus</keyword>
<dbReference type="Gramene" id="HORVU.MOREX.r2.7HG0562840.1">
    <property type="protein sequence ID" value="HORVU.MOREX.r2.7HG0562840.1"/>
    <property type="gene ID" value="HORVU.MOREX.r2.7HG0562840"/>
</dbReference>
<dbReference type="RefSeq" id="XP_044958841.1">
    <property type="nucleotide sequence ID" value="XM_045102906.1"/>
</dbReference>
<dbReference type="Gramene" id="HORVU.MOREX.r3.7HG0677580.1">
    <property type="protein sequence ID" value="HORVU.MOREX.r3.7HG0677580.1"/>
    <property type="gene ID" value="HORVU.MOREX.r3.7HG0677580"/>
</dbReference>
<dbReference type="GO" id="GO:0016757">
    <property type="term" value="F:glycosyltransferase activity"/>
    <property type="evidence" value="ECO:0000318"/>
    <property type="project" value="GO_Central"/>
</dbReference>
<reference evidence="8" key="3">
    <citation type="submission" date="2022-01" db="UniProtKB">
        <authorList>
            <consortium name="EnsemblPlants"/>
        </authorList>
    </citation>
    <scope>IDENTIFICATION</scope>
    <source>
        <strain evidence="8">subsp. vulgare</strain>
    </source>
</reference>
<dbReference type="Proteomes" id="UP000011116">
    <property type="component" value="Chromosome 7H"/>
</dbReference>
<sequence length="548" mass="59916">MELAKIGASTRAAAAGCEMNPAGRNEGSKKAMSGWALAAWLLLPLVVLVVLKTDCLPQVTVPQLFTQFSITQLAADGSAHNVTSSGTESATQREAVDIARLNAAHDPVVGAPTPAASSDETAAGVVDASRDLKNQTGLLAVNGERDGFWVNSDVAAPRSKLSCNFSFYRMNICVMEGDVRMHGKAGTVYVVSASDDSYRPENGTVTIRPYPRKWEKPTMQMAREVTIRSSGPGATDMAPPPCTATHDVPAVVFSTGGYSSNFFHAVTDIVIPLYNTAREYDGRVQLVVTDYSRKWIAKYRHVLAALSDYPAIDFDADDTVRCFPKVHVGIESHKELGIIPVLSHKGYTLMDFRDFLRSAYSLKRAWSTPVNRTSGGRPRLVMLLRRHSRAFTNEAEAVAAAAEVGFEVVAAGPEAVRDMAQFAEVVNSCDVMVGVHGAGLTNMVFLPHNGTAMQIIPWGEMKWACWSIFGETVPDMGLRYVEYEATAEETTLKDVYPRDHPVFTNPISIHKQGFGQLWKIFLDGQNVTLDINRFRGVMQQIYKDVTIT</sequence>
<reference evidence="9" key="1">
    <citation type="journal article" date="2012" name="Nature">
        <title>A physical, genetic and functional sequence assembly of the barley genome.</title>
        <authorList>
            <consortium name="The International Barley Genome Sequencing Consortium"/>
            <person name="Mayer K.F."/>
            <person name="Waugh R."/>
            <person name="Brown J.W."/>
            <person name="Schulman A."/>
            <person name="Langridge P."/>
            <person name="Platzer M."/>
            <person name="Fincher G.B."/>
            <person name="Muehlbauer G.J."/>
            <person name="Sato K."/>
            <person name="Close T.J."/>
            <person name="Wise R.P."/>
            <person name="Stein N."/>
        </authorList>
    </citation>
    <scope>NUCLEOTIDE SEQUENCE [LARGE SCALE GENOMIC DNA]</scope>
    <source>
        <strain evidence="9">cv. Morex</strain>
    </source>
</reference>
<proteinExistence type="predicted"/>
<keyword evidence="9" id="KW-1185">Reference proteome</keyword>
<dbReference type="GO" id="GO:0000139">
    <property type="term" value="C:Golgi membrane"/>
    <property type="evidence" value="ECO:0007669"/>
    <property type="project" value="UniProtKB-SubCell"/>
</dbReference>
<evidence type="ECO:0000313" key="9">
    <source>
        <dbReference type="Proteomes" id="UP000011116"/>
    </source>
</evidence>
<comment type="pathway">
    <text evidence="2">Glycan metabolism.</text>
</comment>
<dbReference type="AlphaFoldDB" id="A0A8I6YUQ6"/>
<evidence type="ECO:0000256" key="5">
    <source>
        <dbReference type="ARBA" id="ARBA00023034"/>
    </source>
</evidence>
<gene>
    <name evidence="8" type="primary">LOC123410031</name>
</gene>
<keyword evidence="6" id="KW-0325">Glycoprotein</keyword>
<keyword evidence="3" id="KW-0328">Glycosyltransferase</keyword>
<dbReference type="Pfam" id="PF04577">
    <property type="entry name" value="Glyco_transf_61"/>
    <property type="match status" value="1"/>
</dbReference>
<protein>
    <recommendedName>
        <fullName evidence="7">Glycosyltransferase 61 catalytic domain-containing protein</fullName>
    </recommendedName>
</protein>
<dbReference type="InterPro" id="IPR007657">
    <property type="entry name" value="Glycosyltransferase_61"/>
</dbReference>